<name>A0A6M3L091_9ZZZZ</name>
<sequence>MKKEKYPKNELFERLAAIEHKRWADWQSWCHKILREHCGSQALIEINQVLERWDKQINTNYEDLTEKEKDSDREQVMRYWHLLTPNQLN</sequence>
<reference evidence="1" key="1">
    <citation type="submission" date="2020-03" db="EMBL/GenBank/DDBJ databases">
        <title>The deep terrestrial virosphere.</title>
        <authorList>
            <person name="Holmfeldt K."/>
            <person name="Nilsson E."/>
            <person name="Simone D."/>
            <person name="Lopez-Fernandez M."/>
            <person name="Wu X."/>
            <person name="de Brujin I."/>
            <person name="Lundin D."/>
            <person name="Andersson A."/>
            <person name="Bertilsson S."/>
            <person name="Dopson M."/>
        </authorList>
    </citation>
    <scope>NUCLEOTIDE SEQUENCE</scope>
    <source>
        <strain evidence="1">MM415B03121</strain>
    </source>
</reference>
<proteinExistence type="predicted"/>
<dbReference type="EMBL" id="MT142658">
    <property type="protein sequence ID" value="QJA86768.1"/>
    <property type="molecule type" value="Genomic_DNA"/>
</dbReference>
<accession>A0A6M3L091</accession>
<organism evidence="1">
    <name type="scientific">viral metagenome</name>
    <dbReference type="NCBI Taxonomy" id="1070528"/>
    <lineage>
        <taxon>unclassified sequences</taxon>
        <taxon>metagenomes</taxon>
        <taxon>organismal metagenomes</taxon>
    </lineage>
</organism>
<dbReference type="AlphaFoldDB" id="A0A6M3L091"/>
<gene>
    <name evidence="1" type="ORF">MM415B03121_0003</name>
</gene>
<protein>
    <submittedName>
        <fullName evidence="1">Uncharacterized protein</fullName>
    </submittedName>
</protein>
<evidence type="ECO:0000313" key="1">
    <source>
        <dbReference type="EMBL" id="QJA86768.1"/>
    </source>
</evidence>